<keyword evidence="2" id="KW-0472">Membrane</keyword>
<dbReference type="PANTHER" id="PTHR37813:SF1">
    <property type="entry name" value="FELS-2 PROPHAGE PROTEIN"/>
    <property type="match status" value="1"/>
</dbReference>
<feature type="domain" description="Phage tail tape measure protein" evidence="3">
    <location>
        <begin position="365"/>
        <end position="564"/>
    </location>
</feature>
<keyword evidence="2" id="KW-1133">Transmembrane helix</keyword>
<organism evidence="4 5">
    <name type="scientific">Pseudomonas lalucatii</name>
    <dbReference type="NCBI Taxonomy" id="1424203"/>
    <lineage>
        <taxon>Bacteria</taxon>
        <taxon>Pseudomonadati</taxon>
        <taxon>Pseudomonadota</taxon>
        <taxon>Gammaproteobacteria</taxon>
        <taxon>Pseudomonadales</taxon>
        <taxon>Pseudomonadaceae</taxon>
        <taxon>Pseudomonas</taxon>
    </lineage>
</organism>
<keyword evidence="2" id="KW-0812">Transmembrane</keyword>
<evidence type="ECO:0000256" key="1">
    <source>
        <dbReference type="ARBA" id="ARBA00022612"/>
    </source>
</evidence>
<feature type="transmembrane region" description="Helical" evidence="2">
    <location>
        <begin position="666"/>
        <end position="688"/>
    </location>
</feature>
<evidence type="ECO:0000259" key="3">
    <source>
        <dbReference type="Pfam" id="PF10145"/>
    </source>
</evidence>
<dbReference type="Proteomes" id="UP001196601">
    <property type="component" value="Unassembled WGS sequence"/>
</dbReference>
<reference evidence="4 5" key="1">
    <citation type="journal article" date="2021" name="Syst. Appl. Microbiol.">
        <title>Pseudomonas lalucatii sp. nov. isolated from Vallgornera, a karstic cave in Mallorca, Western Mediterranean.</title>
        <authorList>
            <person name="Busquets A."/>
            <person name="Mulet M."/>
            <person name="Gomila M."/>
            <person name="Garcia-Valdes E."/>
        </authorList>
    </citation>
    <scope>NUCLEOTIDE SEQUENCE [LARGE SCALE GENOMIC DNA]</scope>
    <source>
        <strain evidence="4 5">R1b54</strain>
    </source>
</reference>
<evidence type="ECO:0000313" key="4">
    <source>
        <dbReference type="EMBL" id="MBS7660548.1"/>
    </source>
</evidence>
<protein>
    <submittedName>
        <fullName evidence="4">Phage tail tape measure protein</fullName>
    </submittedName>
</protein>
<feature type="transmembrane region" description="Helical" evidence="2">
    <location>
        <begin position="734"/>
        <end position="753"/>
    </location>
</feature>
<evidence type="ECO:0000313" key="5">
    <source>
        <dbReference type="Proteomes" id="UP001196601"/>
    </source>
</evidence>
<feature type="transmembrane region" description="Helical" evidence="2">
    <location>
        <begin position="695"/>
        <end position="714"/>
    </location>
</feature>
<dbReference type="PANTHER" id="PTHR37813">
    <property type="entry name" value="FELS-2 PROPHAGE PROTEIN"/>
    <property type="match status" value="1"/>
</dbReference>
<accession>A0ABS5PVI8</accession>
<keyword evidence="5" id="KW-1185">Reference proteome</keyword>
<gene>
    <name evidence="4" type="ORF">I0D00_01100</name>
</gene>
<dbReference type="NCBIfam" id="TIGR01760">
    <property type="entry name" value="tape_meas_TP901"/>
    <property type="match status" value="1"/>
</dbReference>
<evidence type="ECO:0000256" key="2">
    <source>
        <dbReference type="SAM" id="Phobius"/>
    </source>
</evidence>
<name>A0ABS5PVI8_9PSED</name>
<dbReference type="Pfam" id="PF10145">
    <property type="entry name" value="PhageMin_Tail"/>
    <property type="match status" value="1"/>
</dbReference>
<keyword evidence="1" id="KW-1188">Viral release from host cell</keyword>
<sequence>MARDLKLEVVLHALDRASRPFKAIAGSGVGLARTLRDTRGELKGLQAQQKDIASFRSLKGASEQTASALQANRDTLRQLSRELAGHERTLAPLQASYDALSAESNTLADKHQALTKQLRLARQESRTANQVWQENRKRIRELGQQLGNTAQPTQKLRDEYAQLVAKQKDQLVLVRRLGDEQKALAQQHRASSASTKQTKERVAELATQLREARTPLQALNQAFRSNLREGHALKAKHAEQQRELQGLRGQLNAAGISTRTLGQHERDLRGKINQTNQALALQEARLKRVTAQQQRLAKAKGQYDATQALAGSMAANGAGGLAAGSGILYSGARLLAPGLDFDASMSKVQALTRLAKDDPQLQALRDQARALGASTQFTAGQAADAQGFLGMAGFDPKAIQAAMPGMLALAKAGDSDLAETADIASNILTGFNLQAGETGRLGDVLVGTFTRSNTNLQMLGETMKYVAPVAAGVGQDIETVAAMAGKLGDAGIQGSMGGTALRAIISRLAEPPKMAAKALAKLGVEAKDAQGNLRDLPSVLAELHSKTKALGNADRAGFFKAIAGEEAFSGLQVLVDQAGSGKLQQFIGTLRQAQGEAETTAKVMADNLRGDLDSLGSAWEDLGIQLQDQQNGPLRGLTQGLTRVIGSVKGWIAENPELAGQIVKTAAGIGLLMAGMGGLTLAMASILGPFAMVRFGMMLLGIKSLGLGQGLLWLGRTVLPLVGKGLLLIGRALMLNPIGLAITAIAGGAYLIYRNWDKVGPYFQGLWGEIKAGFSGGLAGIATTLLNFSPLGLLYRAFAGVMGYLGVELPGKFSEFGGMLMTGLANGIRNALGSVKTAVLDAGDSAIGYFKEKLGIHSPSRVFAELGGHTMAGLSQGLERGQGGPLAAIGSLGKQLAQAGALALGIGSGAVALDSRAPLAASNGGAPVVVQGDTLHITIQAAPGTDVAGLRQMLNQLLDERERGKAARVRSALYDRD</sequence>
<comment type="caution">
    <text evidence="4">The sequence shown here is derived from an EMBL/GenBank/DDBJ whole genome shotgun (WGS) entry which is preliminary data.</text>
</comment>
<dbReference type="RefSeq" id="WP_213637922.1">
    <property type="nucleotide sequence ID" value="NZ_JADPMV010000001.1"/>
</dbReference>
<proteinExistence type="predicted"/>
<dbReference type="InterPro" id="IPR010090">
    <property type="entry name" value="Phage_tape_meas"/>
</dbReference>
<dbReference type="EMBL" id="JADPMV010000001">
    <property type="protein sequence ID" value="MBS7660548.1"/>
    <property type="molecule type" value="Genomic_DNA"/>
</dbReference>